<feature type="compositionally biased region" description="Low complexity" evidence="5">
    <location>
        <begin position="777"/>
        <end position="795"/>
    </location>
</feature>
<keyword evidence="3" id="KW-0862">Zinc</keyword>
<feature type="compositionally biased region" description="Low complexity" evidence="5">
    <location>
        <begin position="931"/>
        <end position="955"/>
    </location>
</feature>
<feature type="compositionally biased region" description="Basic and acidic residues" evidence="5">
    <location>
        <begin position="817"/>
        <end position="829"/>
    </location>
</feature>
<feature type="compositionally biased region" description="Basic and acidic residues" evidence="5">
    <location>
        <begin position="626"/>
        <end position="635"/>
    </location>
</feature>
<dbReference type="SUPFAM" id="SSF57903">
    <property type="entry name" value="FYVE/PHD zinc finger"/>
    <property type="match status" value="2"/>
</dbReference>
<feature type="region of interest" description="Disordered" evidence="5">
    <location>
        <begin position="1377"/>
        <end position="1418"/>
    </location>
</feature>
<feature type="region of interest" description="Disordered" evidence="5">
    <location>
        <begin position="494"/>
        <end position="1006"/>
    </location>
</feature>
<feature type="compositionally biased region" description="Polar residues" evidence="5">
    <location>
        <begin position="746"/>
        <end position="776"/>
    </location>
</feature>
<feature type="compositionally biased region" description="Low complexity" evidence="5">
    <location>
        <begin position="706"/>
        <end position="717"/>
    </location>
</feature>
<name>A0AA97PKJ0_PYRO3</name>
<accession>A0AA97PKJ0</accession>
<feature type="compositionally biased region" description="Polar residues" evidence="5">
    <location>
        <begin position="457"/>
        <end position="469"/>
    </location>
</feature>
<evidence type="ECO:0000256" key="3">
    <source>
        <dbReference type="ARBA" id="ARBA00022833"/>
    </source>
</evidence>
<feature type="compositionally biased region" description="Polar residues" evidence="5">
    <location>
        <begin position="322"/>
        <end position="348"/>
    </location>
</feature>
<dbReference type="PROSITE" id="PS50016">
    <property type="entry name" value="ZF_PHD_2"/>
    <property type="match status" value="1"/>
</dbReference>
<feature type="compositionally biased region" description="Low complexity" evidence="5">
    <location>
        <begin position="646"/>
        <end position="672"/>
    </location>
</feature>
<feature type="region of interest" description="Disordered" evidence="5">
    <location>
        <begin position="1103"/>
        <end position="1123"/>
    </location>
</feature>
<dbReference type="CDD" id="cd15534">
    <property type="entry name" value="PHD2_PHF12_Rco1"/>
    <property type="match status" value="1"/>
</dbReference>
<dbReference type="PANTHER" id="PTHR47636">
    <property type="entry name" value="TRANSCRIPTIONAL REGULATORY PROTEIN RCO1"/>
    <property type="match status" value="1"/>
</dbReference>
<dbReference type="CDD" id="cd15535">
    <property type="entry name" value="PHD1_Rco1"/>
    <property type="match status" value="1"/>
</dbReference>
<dbReference type="GO" id="GO:0008270">
    <property type="term" value="F:zinc ion binding"/>
    <property type="evidence" value="ECO:0007669"/>
    <property type="project" value="UniProtKB-KW"/>
</dbReference>
<reference evidence="7" key="1">
    <citation type="journal article" date="2012" name="PLoS Genet.">
        <title>Comparative analysis of the genomes of two field isolates of the rice blast fungus Magnaporthe oryzae.</title>
        <authorList>
            <person name="Xue M."/>
            <person name="Yang J."/>
            <person name="Li Z."/>
            <person name="Hu S."/>
            <person name="Yao N."/>
            <person name="Dean R.A."/>
            <person name="Zhao W."/>
            <person name="Shen M."/>
            <person name="Zhang H."/>
            <person name="Li C."/>
            <person name="Liu L."/>
            <person name="Cao L."/>
            <person name="Xu X."/>
            <person name="Xing Y."/>
            <person name="Hsiang T."/>
            <person name="Zhang Z."/>
            <person name="Xu J.R."/>
            <person name="Peng Y.L."/>
        </authorList>
    </citation>
    <scope>NUCLEOTIDE SEQUENCE</scope>
    <source>
        <strain evidence="7">Y34</strain>
    </source>
</reference>
<gene>
    <name evidence="7" type="ORF">OOU_Y34scaffold00559g15</name>
</gene>
<dbReference type="InterPro" id="IPR013083">
    <property type="entry name" value="Znf_RING/FYVE/PHD"/>
</dbReference>
<evidence type="ECO:0000256" key="5">
    <source>
        <dbReference type="SAM" id="MobiDB-lite"/>
    </source>
</evidence>
<dbReference type="GO" id="GO:0032221">
    <property type="term" value="C:Rpd3S complex"/>
    <property type="evidence" value="ECO:0007669"/>
    <property type="project" value="TreeGrafter"/>
</dbReference>
<protein>
    <recommendedName>
        <fullName evidence="6">PHD-type domain-containing protein</fullName>
    </recommendedName>
</protein>
<dbReference type="SMART" id="SM00249">
    <property type="entry name" value="PHD"/>
    <property type="match status" value="2"/>
</dbReference>
<dbReference type="InterPro" id="IPR019786">
    <property type="entry name" value="Zinc_finger_PHD-type_CS"/>
</dbReference>
<feature type="compositionally biased region" description="Low complexity" evidence="5">
    <location>
        <begin position="114"/>
        <end position="130"/>
    </location>
</feature>
<feature type="compositionally biased region" description="Polar residues" evidence="5">
    <location>
        <begin position="237"/>
        <end position="247"/>
    </location>
</feature>
<dbReference type="PROSITE" id="PS01359">
    <property type="entry name" value="ZF_PHD_1"/>
    <property type="match status" value="1"/>
</dbReference>
<feature type="compositionally biased region" description="Low complexity" evidence="5">
    <location>
        <begin position="568"/>
        <end position="580"/>
    </location>
</feature>
<feature type="region of interest" description="Disordered" evidence="5">
    <location>
        <begin position="57"/>
        <end position="142"/>
    </location>
</feature>
<evidence type="ECO:0000259" key="6">
    <source>
        <dbReference type="PROSITE" id="PS50016"/>
    </source>
</evidence>
<dbReference type="InterPro" id="IPR019787">
    <property type="entry name" value="Znf_PHD-finger"/>
</dbReference>
<organism evidence="7">
    <name type="scientific">Pyricularia oryzae (strain Y34)</name>
    <name type="common">Rice blast fungus</name>
    <name type="synonym">Magnaporthe oryzae</name>
    <dbReference type="NCBI Taxonomy" id="1143189"/>
    <lineage>
        <taxon>Eukaryota</taxon>
        <taxon>Fungi</taxon>
        <taxon>Dikarya</taxon>
        <taxon>Ascomycota</taxon>
        <taxon>Pezizomycotina</taxon>
        <taxon>Sordariomycetes</taxon>
        <taxon>Sordariomycetidae</taxon>
        <taxon>Magnaporthales</taxon>
        <taxon>Pyriculariaceae</taxon>
        <taxon>Pyricularia</taxon>
    </lineage>
</organism>
<feature type="region of interest" description="Disordered" evidence="5">
    <location>
        <begin position="186"/>
        <end position="376"/>
    </location>
</feature>
<feature type="compositionally biased region" description="Basic and acidic residues" evidence="5">
    <location>
        <begin position="249"/>
        <end position="262"/>
    </location>
</feature>
<feature type="compositionally biased region" description="Low complexity" evidence="5">
    <location>
        <begin position="365"/>
        <end position="376"/>
    </location>
</feature>
<dbReference type="PANTHER" id="PTHR47636:SF1">
    <property type="entry name" value="TRANSCRIPTIONAL REGULATORY PROTEIN RCO1"/>
    <property type="match status" value="1"/>
</dbReference>
<feature type="compositionally biased region" description="Low complexity" evidence="5">
    <location>
        <begin position="728"/>
        <end position="740"/>
    </location>
</feature>
<dbReference type="InterPro" id="IPR001965">
    <property type="entry name" value="Znf_PHD"/>
</dbReference>
<dbReference type="EMBL" id="JH793018">
    <property type="protein sequence ID" value="ELQ37987.1"/>
    <property type="molecule type" value="Genomic_DNA"/>
</dbReference>
<evidence type="ECO:0000256" key="2">
    <source>
        <dbReference type="ARBA" id="ARBA00022771"/>
    </source>
</evidence>
<feature type="compositionally biased region" description="Basic residues" evidence="5">
    <location>
        <begin position="606"/>
        <end position="618"/>
    </location>
</feature>
<dbReference type="Proteomes" id="UP000011086">
    <property type="component" value="Unassembled WGS sequence"/>
</dbReference>
<dbReference type="Gene3D" id="2.30.30.1150">
    <property type="match status" value="1"/>
</dbReference>
<dbReference type="Pfam" id="PF00628">
    <property type="entry name" value="PHD"/>
    <property type="match status" value="1"/>
</dbReference>
<proteinExistence type="predicted"/>
<evidence type="ECO:0000256" key="4">
    <source>
        <dbReference type="PROSITE-ProRule" id="PRU00146"/>
    </source>
</evidence>
<dbReference type="GO" id="GO:0006357">
    <property type="term" value="P:regulation of transcription by RNA polymerase II"/>
    <property type="evidence" value="ECO:0007669"/>
    <property type="project" value="TreeGrafter"/>
</dbReference>
<evidence type="ECO:0000256" key="1">
    <source>
        <dbReference type="ARBA" id="ARBA00022723"/>
    </source>
</evidence>
<feature type="compositionally biased region" description="Acidic residues" evidence="5">
    <location>
        <begin position="581"/>
        <end position="594"/>
    </location>
</feature>
<dbReference type="InterPro" id="IPR011011">
    <property type="entry name" value="Znf_FYVE_PHD"/>
</dbReference>
<sequence length="1484" mass="158491">MMVISRQTKTGSTAPLSEPRLQSGAFSFTNSTPPGSWAAASIIISRQPLNFARALTNAPPVKSPKTAGTDSTDPRIGIPNNRPLGARHMGGTRQPKITLRLRNSSADRDEDTMAPPSSARTTRSRASPAANVAADAKSSGVQKKSFMERWLEPQVQSKASFQEAGLIRQGVLENMAPLGTLPKPAVTRAAAAEGKGQEQQQPPQPQQPTPTSGRRITIKFNKRPPSAPKTPKASSTESTDAVETASETEGAKERDNRRRNDGPDAEAEVNGVDSATDSKSMTPPPVSRQSLSFSSPTPNEESSHESTGMEVPLTRSKFSMRKSFTSPAKSSGGPSQSPHLHTGNSTIPSYPALDSSAGRSFVSKTPTSAATAAMPTESRMVATRAREVVNIAVKEALVHQDYLSAWTIRHLFDENAGNPRVMDMFDQVFRQTAAEDVLIEFVHMIGKKKREGHKTKQYSTMMPSEGQPSSNPPKPAPYRDLVKPDVLRIVKKAAERPSTAQDTEPQDESGQDADSHKDKKQKTGGREIKLKTPSGTRARVTAKGSPQRSGKMAKTPSKTPMSHKRSLSNDSISSLSSAPSDLDEDIGDVFEAAEEQVTISSPTAQVKRKGRNQGRHSTAKAATAKAEPELQKGEESLGTDETATTGSGSASADDFGGAATPAPAVAPTVAGRARAETARSSTKTRAVASQPITTGRRKSRRTGNASPTSTPTSTPTPQVSGQNPPPLSSNSTNNNNDNSNEAASGLTDSRMSVTKQTAPKDNSLSSATRKTTRQSTANSSNNSSNNNSNSSKASSPAPPPSQTKFASKIGALDEDDPKTKLRRDAKLRTDAFITITESFTRGLDDQRSDGPVQDQEAASVELPEPEIEREPEPELPEQEPLRADVDAEASAGLSTPTGALKLRRPRAAHSSLRSTRSARKRTHDDIEDEPSPSSAVFPSSVNPPASSSAVNSRASTPVPRPAKKAKTGLRVKTSPMKKKLGPSAGVPRVSGDRGSPVANGAPSSLDENDDFCSSCNGQGELLCCETCRRAFHFKCVDPPLQRLNLPDEWFCNVCIARHKPATVVHQTGAFRFLMTELNAKNSSAFRLPTDVRTYFVGVDEGPDGEYEEATPPAPKAAKKKTGYEEPPDFYRVRDQDGKAVVCHACDKPSDNKRTIIPCSICTLNWHLDCLDPPMPYPPVLRTWRCPAHIDDLLMRLPGTLAPAHKRRRIKGASAFRPAYSRGLRNNGYIEVDDGEYDDVPPRPDLIGADSRLPAQGVVQDFVDTVRRNARIEQQNNSHYTSASKDLQGTRGALEILADACPQPAVDEASADKTGLLIAALVSGADNELLHNVSRDSIVSIASGTGLATKDKSGLKAMLAELEKLTGNIRHVLAARASTPASPVAANDEPPSSMTTGESPPATVPQLTEGTEKSTPEAEEDNIVVTPITELEETNSPIKQSIGCDDVVMTDEPMVAASDDSELITPVKSVPALAATPRSGSPSKK</sequence>
<evidence type="ECO:0000313" key="7">
    <source>
        <dbReference type="EMBL" id="ELQ37987.1"/>
    </source>
</evidence>
<keyword evidence="1" id="KW-0479">Metal-binding</keyword>
<feature type="region of interest" description="Disordered" evidence="5">
    <location>
        <begin position="449"/>
        <end position="480"/>
    </location>
</feature>
<feature type="compositionally biased region" description="Polar residues" evidence="5">
    <location>
        <begin position="273"/>
        <end position="300"/>
    </location>
</feature>
<dbReference type="Gene3D" id="3.30.40.10">
    <property type="entry name" value="Zinc/RING finger domain, C3HC4 (zinc finger)"/>
    <property type="match status" value="1"/>
</dbReference>
<dbReference type="InterPro" id="IPR052819">
    <property type="entry name" value="Chromatin_regulatory_protein"/>
</dbReference>
<keyword evidence="2 4" id="KW-0863">Zinc-finger</keyword>
<feature type="compositionally biased region" description="Basic residues" evidence="5">
    <location>
        <begin position="961"/>
        <end position="980"/>
    </location>
</feature>
<feature type="domain" description="PHD-type" evidence="6">
    <location>
        <begin position="1009"/>
        <end position="1057"/>
    </location>
</feature>